<gene>
    <name evidence="1" type="ORF">DIABBA_LOCUS6084</name>
</gene>
<name>A0A9N9SZG0_DIABA</name>
<dbReference type="EMBL" id="OU898279">
    <property type="protein sequence ID" value="CAG9832623.1"/>
    <property type="molecule type" value="Genomic_DNA"/>
</dbReference>
<accession>A0A9N9SZG0</accession>
<dbReference type="OrthoDB" id="8117402at2759"/>
<dbReference type="Proteomes" id="UP001153709">
    <property type="component" value="Chromosome 4"/>
</dbReference>
<keyword evidence="2" id="KW-1185">Reference proteome</keyword>
<protein>
    <submittedName>
        <fullName evidence="1">Uncharacterized protein</fullName>
    </submittedName>
</protein>
<proteinExistence type="predicted"/>
<organism evidence="1 2">
    <name type="scientific">Diabrotica balteata</name>
    <name type="common">Banded cucumber beetle</name>
    <dbReference type="NCBI Taxonomy" id="107213"/>
    <lineage>
        <taxon>Eukaryota</taxon>
        <taxon>Metazoa</taxon>
        <taxon>Ecdysozoa</taxon>
        <taxon>Arthropoda</taxon>
        <taxon>Hexapoda</taxon>
        <taxon>Insecta</taxon>
        <taxon>Pterygota</taxon>
        <taxon>Neoptera</taxon>
        <taxon>Endopterygota</taxon>
        <taxon>Coleoptera</taxon>
        <taxon>Polyphaga</taxon>
        <taxon>Cucujiformia</taxon>
        <taxon>Chrysomeloidea</taxon>
        <taxon>Chrysomelidae</taxon>
        <taxon>Galerucinae</taxon>
        <taxon>Diabroticina</taxon>
        <taxon>Diabroticites</taxon>
        <taxon>Diabrotica</taxon>
    </lineage>
</organism>
<evidence type="ECO:0000313" key="2">
    <source>
        <dbReference type="Proteomes" id="UP001153709"/>
    </source>
</evidence>
<evidence type="ECO:0000313" key="1">
    <source>
        <dbReference type="EMBL" id="CAG9832623.1"/>
    </source>
</evidence>
<sequence length="91" mass="10294">MDISDDDEFHSSLEPVVIINDEDDLEEDCGSDSDPLRGGNVENVRIINSIGPEISIIPVKKKKPQFKIRLFQKEFSPSNDDINNKVHSITR</sequence>
<reference evidence="1" key="1">
    <citation type="submission" date="2022-01" db="EMBL/GenBank/DDBJ databases">
        <authorList>
            <person name="King R."/>
        </authorList>
    </citation>
    <scope>NUCLEOTIDE SEQUENCE</scope>
</reference>
<dbReference type="AlphaFoldDB" id="A0A9N9SZG0"/>